<evidence type="ECO:0000313" key="2">
    <source>
        <dbReference type="Proteomes" id="UP000594468"/>
    </source>
</evidence>
<dbReference type="AlphaFoldDB" id="A0A7S8IDE3"/>
<organism evidence="1 2">
    <name type="scientific">Phototrophicus methaneseepsis</name>
    <dbReference type="NCBI Taxonomy" id="2710758"/>
    <lineage>
        <taxon>Bacteria</taxon>
        <taxon>Bacillati</taxon>
        <taxon>Chloroflexota</taxon>
        <taxon>Candidatus Thermofontia</taxon>
        <taxon>Phototrophicales</taxon>
        <taxon>Phototrophicaceae</taxon>
        <taxon>Phototrophicus</taxon>
    </lineage>
</organism>
<protein>
    <submittedName>
        <fullName evidence="1">Uncharacterized protein</fullName>
    </submittedName>
</protein>
<name>A0A7S8IDE3_9CHLR</name>
<dbReference type="EMBL" id="CP062983">
    <property type="protein sequence ID" value="QPC82500.1"/>
    <property type="molecule type" value="Genomic_DNA"/>
</dbReference>
<proteinExistence type="predicted"/>
<dbReference type="KEGG" id="pmet:G4Y79_22905"/>
<keyword evidence="2" id="KW-1185">Reference proteome</keyword>
<dbReference type="Proteomes" id="UP000594468">
    <property type="component" value="Chromosome"/>
</dbReference>
<dbReference type="RefSeq" id="WP_195170569.1">
    <property type="nucleotide sequence ID" value="NZ_CP062983.1"/>
</dbReference>
<accession>A0A7S8IDE3</accession>
<gene>
    <name evidence="1" type="ORF">G4Y79_22905</name>
</gene>
<sequence>MTKSWMWQSGAGGVQGAIMDLDDSVVRWMNEPGCACSGSEAEQTLADFIEKGPRYLMPPTDVLAEMQNVAQEHLQTTA</sequence>
<reference evidence="1 2" key="1">
    <citation type="submission" date="2020-02" db="EMBL/GenBank/DDBJ databases">
        <authorList>
            <person name="Zheng R.K."/>
            <person name="Sun C.M."/>
        </authorList>
    </citation>
    <scope>NUCLEOTIDE SEQUENCE [LARGE SCALE GENOMIC DNA]</scope>
    <source>
        <strain evidence="2">rifampicinis</strain>
    </source>
</reference>
<evidence type="ECO:0000313" key="1">
    <source>
        <dbReference type="EMBL" id="QPC82500.1"/>
    </source>
</evidence>